<evidence type="ECO:0000256" key="8">
    <source>
        <dbReference type="ARBA" id="ARBA00023157"/>
    </source>
</evidence>
<feature type="compositionally biased region" description="Basic and acidic residues" evidence="10">
    <location>
        <begin position="1"/>
        <end position="10"/>
    </location>
</feature>
<evidence type="ECO:0000256" key="11">
    <source>
        <dbReference type="SAM" id="Phobius"/>
    </source>
</evidence>
<evidence type="ECO:0000256" key="5">
    <source>
        <dbReference type="ARBA" id="ARBA00022989"/>
    </source>
</evidence>
<comment type="similarity">
    <text evidence="2">Belongs to the VKOR family.</text>
</comment>
<evidence type="ECO:0000256" key="6">
    <source>
        <dbReference type="ARBA" id="ARBA00023002"/>
    </source>
</evidence>
<evidence type="ECO:0000256" key="1">
    <source>
        <dbReference type="ARBA" id="ARBA00004141"/>
    </source>
</evidence>
<dbReference type="Gene3D" id="1.20.1440.130">
    <property type="entry name" value="VKOR domain"/>
    <property type="match status" value="1"/>
</dbReference>
<evidence type="ECO:0000259" key="12">
    <source>
        <dbReference type="SMART" id="SM00756"/>
    </source>
</evidence>
<gene>
    <name evidence="13" type="ORF">GCM10009821_16920</name>
</gene>
<organism evidence="13 14">
    <name type="scientific">Aeromicrobium halocynthiae</name>
    <dbReference type="NCBI Taxonomy" id="560557"/>
    <lineage>
        <taxon>Bacteria</taxon>
        <taxon>Bacillati</taxon>
        <taxon>Actinomycetota</taxon>
        <taxon>Actinomycetes</taxon>
        <taxon>Propionibacteriales</taxon>
        <taxon>Nocardioidaceae</taxon>
        <taxon>Aeromicrobium</taxon>
    </lineage>
</organism>
<dbReference type="RefSeq" id="WP_344326962.1">
    <property type="nucleotide sequence ID" value="NZ_BAAAPY010000005.1"/>
</dbReference>
<feature type="transmembrane region" description="Helical" evidence="11">
    <location>
        <begin position="142"/>
        <end position="163"/>
    </location>
</feature>
<feature type="transmembrane region" description="Helical" evidence="11">
    <location>
        <begin position="27"/>
        <end position="45"/>
    </location>
</feature>
<comment type="caution">
    <text evidence="13">The sequence shown here is derived from an EMBL/GenBank/DDBJ whole genome shotgun (WGS) entry which is preliminary data.</text>
</comment>
<keyword evidence="6" id="KW-0560">Oxidoreductase</keyword>
<keyword evidence="3 11" id="KW-0812">Transmembrane</keyword>
<evidence type="ECO:0000313" key="14">
    <source>
        <dbReference type="Proteomes" id="UP001501480"/>
    </source>
</evidence>
<dbReference type="InterPro" id="IPR041714">
    <property type="entry name" value="VKOR_Actinobacteria"/>
</dbReference>
<feature type="transmembrane region" description="Helical" evidence="11">
    <location>
        <begin position="90"/>
        <end position="108"/>
    </location>
</feature>
<dbReference type="CDD" id="cd12922">
    <property type="entry name" value="VKOR_5"/>
    <property type="match status" value="1"/>
</dbReference>
<evidence type="ECO:0000256" key="4">
    <source>
        <dbReference type="ARBA" id="ARBA00022719"/>
    </source>
</evidence>
<evidence type="ECO:0000256" key="9">
    <source>
        <dbReference type="ARBA" id="ARBA00023284"/>
    </source>
</evidence>
<keyword evidence="5 11" id="KW-1133">Transmembrane helix</keyword>
<keyword evidence="9" id="KW-0676">Redox-active center</keyword>
<keyword evidence="14" id="KW-1185">Reference proteome</keyword>
<evidence type="ECO:0000256" key="10">
    <source>
        <dbReference type="SAM" id="MobiDB-lite"/>
    </source>
</evidence>
<dbReference type="EMBL" id="BAAAPY010000005">
    <property type="protein sequence ID" value="GAA2077862.1"/>
    <property type="molecule type" value="Genomic_DNA"/>
</dbReference>
<evidence type="ECO:0000313" key="13">
    <source>
        <dbReference type="EMBL" id="GAA2077862.1"/>
    </source>
</evidence>
<evidence type="ECO:0000256" key="3">
    <source>
        <dbReference type="ARBA" id="ARBA00022692"/>
    </source>
</evidence>
<protein>
    <submittedName>
        <fullName evidence="13">Vitamin K epoxide reductase family protein</fullName>
    </submittedName>
</protein>
<dbReference type="InterPro" id="IPR038354">
    <property type="entry name" value="VKOR_sf"/>
</dbReference>
<dbReference type="PANTHER" id="PTHR34573">
    <property type="entry name" value="VKC DOMAIN-CONTAINING PROTEIN"/>
    <property type="match status" value="1"/>
</dbReference>
<evidence type="ECO:0000256" key="7">
    <source>
        <dbReference type="ARBA" id="ARBA00023136"/>
    </source>
</evidence>
<feature type="transmembrane region" description="Helical" evidence="11">
    <location>
        <begin position="115"/>
        <end position="136"/>
    </location>
</feature>
<comment type="subcellular location">
    <subcellularLocation>
        <location evidence="1">Membrane</location>
        <topology evidence="1">Multi-pass membrane protein</topology>
    </subcellularLocation>
</comment>
<dbReference type="Pfam" id="PF07884">
    <property type="entry name" value="VKOR"/>
    <property type="match status" value="1"/>
</dbReference>
<dbReference type="Proteomes" id="UP001501480">
    <property type="component" value="Unassembled WGS sequence"/>
</dbReference>
<dbReference type="PANTHER" id="PTHR34573:SF1">
    <property type="entry name" value="VITAMIN K EPOXIDE REDUCTASE DOMAIN-CONTAINING PROTEIN"/>
    <property type="match status" value="1"/>
</dbReference>
<dbReference type="SMART" id="SM00756">
    <property type="entry name" value="VKc"/>
    <property type="match status" value="1"/>
</dbReference>
<feature type="region of interest" description="Disordered" evidence="10">
    <location>
        <begin position="1"/>
        <end position="20"/>
    </location>
</feature>
<keyword evidence="8" id="KW-1015">Disulfide bond</keyword>
<feature type="transmembrane region" description="Helical" evidence="11">
    <location>
        <begin position="184"/>
        <end position="204"/>
    </location>
</feature>
<proteinExistence type="inferred from homology"/>
<evidence type="ECO:0000256" key="2">
    <source>
        <dbReference type="ARBA" id="ARBA00006214"/>
    </source>
</evidence>
<accession>A0ABN2VZ36</accession>
<name>A0ABN2VZ36_9ACTN</name>
<keyword evidence="4" id="KW-0874">Quinone</keyword>
<keyword evidence="7 11" id="KW-0472">Membrane</keyword>
<dbReference type="InterPro" id="IPR012932">
    <property type="entry name" value="VKOR"/>
</dbReference>
<reference evidence="13 14" key="1">
    <citation type="journal article" date="2019" name="Int. J. Syst. Evol. Microbiol.">
        <title>The Global Catalogue of Microorganisms (GCM) 10K type strain sequencing project: providing services to taxonomists for standard genome sequencing and annotation.</title>
        <authorList>
            <consortium name="The Broad Institute Genomics Platform"/>
            <consortium name="The Broad Institute Genome Sequencing Center for Infectious Disease"/>
            <person name="Wu L."/>
            <person name="Ma J."/>
        </authorList>
    </citation>
    <scope>NUCLEOTIDE SEQUENCE [LARGE SCALE GENOMIC DNA]</scope>
    <source>
        <strain evidence="13 14">JCM 15749</strain>
    </source>
</reference>
<feature type="domain" description="Vitamin K epoxide reductase" evidence="12">
    <location>
        <begin position="22"/>
        <end position="167"/>
    </location>
</feature>
<sequence>MTDQLDHLDPTPETAARPVAPTPGEGILVGVLAAVGLLAAGILTYDKVESLKAQAAGESFTASCDVNAFVACSGVFNTPQAEVFGFPNPLIGIAGFAVVLTLGVLVAARVALPRFVVGGLFAGAVFGIGFVTWLQYQSFYEIGRLCPYCMVVWAVMIPLFVVITRWFAQQVAPGGAVHRFLSDWSLLVVLLWYVAVGAAIWFQFGTTLWA</sequence>